<keyword evidence="3" id="KW-1185">Reference proteome</keyword>
<dbReference type="Proteomes" id="UP000837857">
    <property type="component" value="Chromosome 29"/>
</dbReference>
<protein>
    <submittedName>
        <fullName evidence="2">Uncharacterized protein</fullName>
    </submittedName>
</protein>
<feature type="non-terminal residue" evidence="2">
    <location>
        <position position="1"/>
    </location>
</feature>
<reference evidence="2" key="1">
    <citation type="submission" date="2022-03" db="EMBL/GenBank/DDBJ databases">
        <authorList>
            <person name="Martin H S."/>
        </authorList>
    </citation>
    <scope>NUCLEOTIDE SEQUENCE</scope>
</reference>
<organism evidence="2 3">
    <name type="scientific">Iphiclides podalirius</name>
    <name type="common">scarce swallowtail</name>
    <dbReference type="NCBI Taxonomy" id="110791"/>
    <lineage>
        <taxon>Eukaryota</taxon>
        <taxon>Metazoa</taxon>
        <taxon>Ecdysozoa</taxon>
        <taxon>Arthropoda</taxon>
        <taxon>Hexapoda</taxon>
        <taxon>Insecta</taxon>
        <taxon>Pterygota</taxon>
        <taxon>Neoptera</taxon>
        <taxon>Endopterygota</taxon>
        <taxon>Lepidoptera</taxon>
        <taxon>Glossata</taxon>
        <taxon>Ditrysia</taxon>
        <taxon>Papilionoidea</taxon>
        <taxon>Papilionidae</taxon>
        <taxon>Papilioninae</taxon>
        <taxon>Iphiclides</taxon>
    </lineage>
</organism>
<name>A0ABN8IRU3_9NEOP</name>
<evidence type="ECO:0000313" key="2">
    <source>
        <dbReference type="EMBL" id="CAH2062057.1"/>
    </source>
</evidence>
<accession>A0ABN8IRU3</accession>
<dbReference type="EMBL" id="OW152841">
    <property type="protein sequence ID" value="CAH2062057.1"/>
    <property type="molecule type" value="Genomic_DNA"/>
</dbReference>
<feature type="region of interest" description="Disordered" evidence="1">
    <location>
        <begin position="1"/>
        <end position="37"/>
    </location>
</feature>
<evidence type="ECO:0000256" key="1">
    <source>
        <dbReference type="SAM" id="MobiDB-lite"/>
    </source>
</evidence>
<sequence>MARVLGGSETRNPSRATLPPRADRCPARAQTPTNGYPLISQQTKRQYNSPTYIALTPVFRKINILIEKRHAIEA</sequence>
<proteinExistence type="predicted"/>
<evidence type="ECO:0000313" key="3">
    <source>
        <dbReference type="Proteomes" id="UP000837857"/>
    </source>
</evidence>
<gene>
    <name evidence="2" type="ORF">IPOD504_LOCUS11665</name>
</gene>